<dbReference type="Pfam" id="PF18074">
    <property type="entry name" value="PriA_C"/>
    <property type="match status" value="1"/>
</dbReference>
<feature type="binding site" evidence="12">
    <location>
        <position position="541"/>
    </location>
    <ligand>
        <name>Zn(2+)</name>
        <dbReference type="ChEBI" id="CHEBI:29105"/>
        <label>2</label>
    </ligand>
</feature>
<dbReference type="Gene3D" id="3.40.1440.60">
    <property type="entry name" value="PriA, 3(prime) DNA-binding domain"/>
    <property type="match status" value="1"/>
</dbReference>
<dbReference type="InterPro" id="IPR027417">
    <property type="entry name" value="P-loop_NTPase"/>
</dbReference>
<dbReference type="PROSITE" id="PS51192">
    <property type="entry name" value="HELICASE_ATP_BIND_1"/>
    <property type="match status" value="1"/>
</dbReference>
<keyword evidence="16" id="KW-1185">Reference proteome</keyword>
<dbReference type="AlphaFoldDB" id="A0A7G6E1P1"/>
<dbReference type="Gene3D" id="3.40.50.300">
    <property type="entry name" value="P-loop containing nucleotide triphosphate hydrolases"/>
    <property type="match status" value="2"/>
</dbReference>
<protein>
    <recommendedName>
        <fullName evidence="12">Replication restart protein PriA</fullName>
    </recommendedName>
    <alternativeName>
        <fullName evidence="12">ATP-dependent DNA helicase PriA</fullName>
        <ecNumber evidence="12">5.6.2.4</ecNumber>
    </alternativeName>
    <alternativeName>
        <fullName evidence="12">DNA 3'-5' helicase PriA</fullName>
    </alternativeName>
</protein>
<keyword evidence="4 12" id="KW-0547">Nucleotide-binding</keyword>
<dbReference type="FunFam" id="3.40.50.300:FF:000489">
    <property type="entry name" value="Primosome assembly protein PriA"/>
    <property type="match status" value="1"/>
</dbReference>
<dbReference type="PANTHER" id="PTHR30580:SF0">
    <property type="entry name" value="PRIMOSOMAL PROTEIN N"/>
    <property type="match status" value="1"/>
</dbReference>
<feature type="binding site" evidence="12">
    <location>
        <position position="554"/>
    </location>
    <ligand>
        <name>Zn(2+)</name>
        <dbReference type="ChEBI" id="CHEBI:29105"/>
        <label>1</label>
    </ligand>
</feature>
<dbReference type="EMBL" id="CP045798">
    <property type="protein sequence ID" value="QNB45995.1"/>
    <property type="molecule type" value="Genomic_DNA"/>
</dbReference>
<dbReference type="PANTHER" id="PTHR30580">
    <property type="entry name" value="PRIMOSOMAL PROTEIN N"/>
    <property type="match status" value="1"/>
</dbReference>
<feature type="domain" description="Helicase ATP-binding" evidence="13">
    <location>
        <begin position="282"/>
        <end position="449"/>
    </location>
</feature>
<comment type="catalytic activity">
    <reaction evidence="12">
        <text>Couples ATP hydrolysis with the unwinding of duplex DNA by translocating in the 3'-5' direction.</text>
        <dbReference type="EC" id="5.6.2.4"/>
    </reaction>
</comment>
<dbReference type="PROSITE" id="PS51194">
    <property type="entry name" value="HELICASE_CTER"/>
    <property type="match status" value="1"/>
</dbReference>
<feature type="domain" description="Helicase C-terminal" evidence="14">
    <location>
        <begin position="546"/>
        <end position="716"/>
    </location>
</feature>
<dbReference type="InterPro" id="IPR041236">
    <property type="entry name" value="PriA_C"/>
</dbReference>
<dbReference type="HAMAP" id="MF_00983">
    <property type="entry name" value="PriA"/>
    <property type="match status" value="1"/>
</dbReference>
<accession>A0A7G6E1P1</accession>
<dbReference type="InterPro" id="IPR014001">
    <property type="entry name" value="Helicase_ATP-bd"/>
</dbReference>
<dbReference type="GO" id="GO:0006269">
    <property type="term" value="P:DNA replication, synthesis of primer"/>
    <property type="evidence" value="ECO:0007669"/>
    <property type="project" value="UniProtKB-KW"/>
</dbReference>
<dbReference type="RefSeq" id="WP_034423825.1">
    <property type="nucleotide sequence ID" value="NZ_CP045798.1"/>
</dbReference>
<comment type="catalytic activity">
    <reaction evidence="11 12">
        <text>ATP + H2O = ADP + phosphate + H(+)</text>
        <dbReference type="Rhea" id="RHEA:13065"/>
        <dbReference type="ChEBI" id="CHEBI:15377"/>
        <dbReference type="ChEBI" id="CHEBI:15378"/>
        <dbReference type="ChEBI" id="CHEBI:30616"/>
        <dbReference type="ChEBI" id="CHEBI:43474"/>
        <dbReference type="ChEBI" id="CHEBI:456216"/>
        <dbReference type="EC" id="5.6.2.4"/>
    </reaction>
</comment>
<dbReference type="GO" id="GO:1990077">
    <property type="term" value="C:primosome complex"/>
    <property type="evidence" value="ECO:0007669"/>
    <property type="project" value="UniProtKB-UniRule"/>
</dbReference>
<feature type="binding site" evidence="12">
    <location>
        <position position="514"/>
    </location>
    <ligand>
        <name>Zn(2+)</name>
        <dbReference type="ChEBI" id="CHEBI:29105"/>
        <label>1</label>
    </ligand>
</feature>
<sequence length="807" mass="90877">MFCDVLILQPESNHDQIYTYLLPEKAEAQVGSLVSVPVRQHLLQGLILKIYEEKPQLKMIKPLKEVLSDEPTLSSSGLKLASWLSDYYVCSLNKAVQVFLPPPVRQKEKEILLPGPAKPEAHLFFSEIEKAIFQEVMDNEARGITRRQIVEKYGIEAKAALESLKKAGCLQVNKVFAPRVLAKKIRAVRLTGQCKDGETIRRKAPRQAEIIEMLKAGPKLISELQKDGKSVSPVLKALKEKGWVETFEVEAGRDPKSVILETKRPLMLNGYQQAACQAICESIRKQDAQTFYLFGVTGSGKTEVYLKAVEEALSLGKQTLYLVPEIALTPQITSILLDAFGPEVAVLHSALSAGERYDEWMRIRRGEARVILGPRSAVFAPFSDLGLIIIDEEHENTYKQNEPDPRYDARQVALELAKYYQATLVFGSATPSLQGFYKATEGQYRLLELPQRAGQHPLPDITIIDMKKEIKEGNTSLFSSVLIGSLKRVLASGEQAILFINRRGYHTFVLCRECGHPLMCPHCSITLTYHATGQVLTCHYCGFKRAVPRSCPACGSGFIRFFGTGTERVERECSKLFPQTRYVRMDTDTTQNKGSHAAILKEFAEGKAQILIGTQMVAKGFDFPAVTLVGVINADTLLNMPDFQAAERTFQLLTQVAGRAGRGEKKGEVLVQTHYPEHFLFPTIVQNDYRLFFQQEMQNRLILQYPPYHYLTRVLISGFVEKKVVERVEFFAKMLKIEINSSRYKTELLGPTPAPIAIIRGRYRYHLLLKSENLTFLQKLARLIKDKAGELPLEPRTIIDIEPQSIL</sequence>
<evidence type="ECO:0000256" key="2">
    <source>
        <dbReference type="ARBA" id="ARBA00022705"/>
    </source>
</evidence>
<dbReference type="NCBIfam" id="TIGR00595">
    <property type="entry name" value="priA"/>
    <property type="match status" value="1"/>
</dbReference>
<dbReference type="Pfam" id="PF17764">
    <property type="entry name" value="PriA_3primeBD"/>
    <property type="match status" value="1"/>
</dbReference>
<keyword evidence="7 12" id="KW-0862">Zinc</keyword>
<name>A0A7G6E1P1_THEFR</name>
<dbReference type="NCBIfam" id="NF004066">
    <property type="entry name" value="PRK05580.1-3"/>
    <property type="match status" value="1"/>
</dbReference>
<dbReference type="GO" id="GO:0003677">
    <property type="term" value="F:DNA binding"/>
    <property type="evidence" value="ECO:0007669"/>
    <property type="project" value="UniProtKB-UniRule"/>
</dbReference>
<comment type="function">
    <text evidence="12">Initiates the restart of stalled replication forks, which reloads the replicative helicase on sites other than the origin of replication. Recognizes and binds to abandoned replication forks and remodels them to uncover a helicase loading site. Promotes assembly of the primosome at these replication forks.</text>
</comment>
<dbReference type="SUPFAM" id="SSF52540">
    <property type="entry name" value="P-loop containing nucleoside triphosphate hydrolases"/>
    <property type="match status" value="2"/>
</dbReference>
<keyword evidence="1 12" id="KW-0639">Primosome</keyword>
<dbReference type="EC" id="5.6.2.4" evidence="12"/>
<comment type="similarity">
    <text evidence="12">Belongs to the helicase family. PriA subfamily.</text>
</comment>
<evidence type="ECO:0000259" key="14">
    <source>
        <dbReference type="PROSITE" id="PS51194"/>
    </source>
</evidence>
<evidence type="ECO:0000313" key="15">
    <source>
        <dbReference type="EMBL" id="QNB45995.1"/>
    </source>
</evidence>
<dbReference type="Pfam" id="PF00270">
    <property type="entry name" value="DEAD"/>
    <property type="match status" value="1"/>
</dbReference>
<evidence type="ECO:0000256" key="3">
    <source>
        <dbReference type="ARBA" id="ARBA00022723"/>
    </source>
</evidence>
<evidence type="ECO:0000256" key="9">
    <source>
        <dbReference type="ARBA" id="ARBA00023125"/>
    </source>
</evidence>
<dbReference type="GO" id="GO:0006302">
    <property type="term" value="P:double-strand break repair"/>
    <property type="evidence" value="ECO:0007669"/>
    <property type="project" value="InterPro"/>
</dbReference>
<dbReference type="CDD" id="cd17929">
    <property type="entry name" value="DEXHc_priA"/>
    <property type="match status" value="1"/>
</dbReference>
<feature type="binding site" evidence="12">
    <location>
        <position position="551"/>
    </location>
    <ligand>
        <name>Zn(2+)</name>
        <dbReference type="ChEBI" id="CHEBI:29105"/>
        <label>1</label>
    </ligand>
</feature>
<evidence type="ECO:0000256" key="11">
    <source>
        <dbReference type="ARBA" id="ARBA00048988"/>
    </source>
</evidence>
<keyword evidence="5 12" id="KW-0378">Hydrolase</keyword>
<reference evidence="15 16" key="1">
    <citation type="journal article" date="2019" name="Front. Microbiol.">
        <title>Thermoanaerosceptrum fracticalcis gen. nov. sp. nov., a Novel Fumarate-Fermenting Microorganism From a Deep Fractured Carbonate Aquifer of the US Great Basin.</title>
        <authorList>
            <person name="Hamilton-Brehm S.D."/>
            <person name="Stewart L.E."/>
            <person name="Zavarin M."/>
            <person name="Caldwell M."/>
            <person name="Lawson P.A."/>
            <person name="Onstott T.C."/>
            <person name="Grzymski J."/>
            <person name="Neveux I."/>
            <person name="Lollar B.S."/>
            <person name="Russell C.E."/>
            <person name="Moser D.P."/>
        </authorList>
    </citation>
    <scope>NUCLEOTIDE SEQUENCE [LARGE SCALE GENOMIC DNA]</scope>
    <source>
        <strain evidence="15 16">DRI-13</strain>
    </source>
</reference>
<evidence type="ECO:0000256" key="12">
    <source>
        <dbReference type="HAMAP-Rule" id="MF_00983"/>
    </source>
</evidence>
<feature type="binding site" evidence="12">
    <location>
        <position position="511"/>
    </location>
    <ligand>
        <name>Zn(2+)</name>
        <dbReference type="ChEBI" id="CHEBI:29105"/>
        <label>1</label>
    </ligand>
</feature>
<keyword evidence="2 12" id="KW-0235">DNA replication</keyword>
<dbReference type="InterPro" id="IPR005259">
    <property type="entry name" value="PriA"/>
</dbReference>
<dbReference type="InterPro" id="IPR042115">
    <property type="entry name" value="PriA_3primeBD_sf"/>
</dbReference>
<keyword evidence="8 12" id="KW-0067">ATP-binding</keyword>
<dbReference type="InterPro" id="IPR040498">
    <property type="entry name" value="PriA_CRR"/>
</dbReference>
<dbReference type="KEGG" id="tfr:BR63_06495"/>
<organism evidence="15 16">
    <name type="scientific">Thermanaerosceptrum fracticalcis</name>
    <dbReference type="NCBI Taxonomy" id="1712410"/>
    <lineage>
        <taxon>Bacteria</taxon>
        <taxon>Bacillati</taxon>
        <taxon>Bacillota</taxon>
        <taxon>Clostridia</taxon>
        <taxon>Eubacteriales</taxon>
        <taxon>Peptococcaceae</taxon>
        <taxon>Thermanaerosceptrum</taxon>
    </lineage>
</organism>
<keyword evidence="6 12" id="KW-0347">Helicase</keyword>
<evidence type="ECO:0000256" key="10">
    <source>
        <dbReference type="ARBA" id="ARBA00023235"/>
    </source>
</evidence>
<dbReference type="OrthoDB" id="9759544at2"/>
<evidence type="ECO:0000313" key="16">
    <source>
        <dbReference type="Proteomes" id="UP000515847"/>
    </source>
</evidence>
<keyword evidence="3 12" id="KW-0479">Metal-binding</keyword>
<dbReference type="SMART" id="SM00490">
    <property type="entry name" value="HELICc"/>
    <property type="match status" value="1"/>
</dbReference>
<dbReference type="GO" id="GO:0008270">
    <property type="term" value="F:zinc ion binding"/>
    <property type="evidence" value="ECO:0007669"/>
    <property type="project" value="UniProtKB-UniRule"/>
</dbReference>
<evidence type="ECO:0000256" key="6">
    <source>
        <dbReference type="ARBA" id="ARBA00022806"/>
    </source>
</evidence>
<dbReference type="Pfam" id="PF00271">
    <property type="entry name" value="Helicase_C"/>
    <property type="match status" value="1"/>
</dbReference>
<dbReference type="CDD" id="cd18804">
    <property type="entry name" value="SF2_C_priA"/>
    <property type="match status" value="1"/>
</dbReference>
<dbReference type="GO" id="GO:0006270">
    <property type="term" value="P:DNA replication initiation"/>
    <property type="evidence" value="ECO:0007669"/>
    <property type="project" value="TreeGrafter"/>
</dbReference>
<evidence type="ECO:0000256" key="5">
    <source>
        <dbReference type="ARBA" id="ARBA00022801"/>
    </source>
</evidence>
<dbReference type="GO" id="GO:0006310">
    <property type="term" value="P:DNA recombination"/>
    <property type="evidence" value="ECO:0007669"/>
    <property type="project" value="InterPro"/>
</dbReference>
<dbReference type="Pfam" id="PF18319">
    <property type="entry name" value="Zn_ribbon_PriA"/>
    <property type="match status" value="1"/>
</dbReference>
<dbReference type="InterPro" id="IPR041222">
    <property type="entry name" value="PriA_3primeBD"/>
</dbReference>
<feature type="binding site" evidence="12">
    <location>
        <position position="523"/>
    </location>
    <ligand>
        <name>Zn(2+)</name>
        <dbReference type="ChEBI" id="CHEBI:29105"/>
        <label>2</label>
    </ligand>
</feature>
<gene>
    <name evidence="12 15" type="primary">priA</name>
    <name evidence="15" type="ORF">BR63_06495</name>
</gene>
<evidence type="ECO:0000256" key="4">
    <source>
        <dbReference type="ARBA" id="ARBA00022741"/>
    </source>
</evidence>
<comment type="subunit">
    <text evidence="12">Component of the replication restart primosome.</text>
</comment>
<keyword evidence="9 12" id="KW-0238">DNA-binding</keyword>
<dbReference type="GO" id="GO:0005524">
    <property type="term" value="F:ATP binding"/>
    <property type="evidence" value="ECO:0007669"/>
    <property type="project" value="UniProtKB-UniRule"/>
</dbReference>
<keyword evidence="10 12" id="KW-0413">Isomerase</keyword>
<feature type="binding site" evidence="12">
    <location>
        <position position="538"/>
    </location>
    <ligand>
        <name>Zn(2+)</name>
        <dbReference type="ChEBI" id="CHEBI:29105"/>
        <label>2</label>
    </ligand>
</feature>
<evidence type="ECO:0000256" key="7">
    <source>
        <dbReference type="ARBA" id="ARBA00022833"/>
    </source>
</evidence>
<proteinExistence type="inferred from homology"/>
<evidence type="ECO:0000259" key="13">
    <source>
        <dbReference type="PROSITE" id="PS51192"/>
    </source>
</evidence>
<dbReference type="GO" id="GO:0016787">
    <property type="term" value="F:hydrolase activity"/>
    <property type="evidence" value="ECO:0007669"/>
    <property type="project" value="UniProtKB-KW"/>
</dbReference>
<feature type="binding site" evidence="12">
    <location>
        <position position="520"/>
    </location>
    <ligand>
        <name>Zn(2+)</name>
        <dbReference type="ChEBI" id="CHEBI:29105"/>
        <label>2</label>
    </ligand>
</feature>
<evidence type="ECO:0000256" key="8">
    <source>
        <dbReference type="ARBA" id="ARBA00022840"/>
    </source>
</evidence>
<dbReference type="Proteomes" id="UP000515847">
    <property type="component" value="Chromosome"/>
</dbReference>
<dbReference type="SMART" id="SM00487">
    <property type="entry name" value="DEXDc"/>
    <property type="match status" value="1"/>
</dbReference>
<dbReference type="InterPro" id="IPR001650">
    <property type="entry name" value="Helicase_C-like"/>
</dbReference>
<evidence type="ECO:0000256" key="1">
    <source>
        <dbReference type="ARBA" id="ARBA00022515"/>
    </source>
</evidence>
<comment type="cofactor">
    <cofactor evidence="12">
        <name>Zn(2+)</name>
        <dbReference type="ChEBI" id="CHEBI:29105"/>
    </cofactor>
    <text evidence="12">Binds 2 zinc ions per subunit.</text>
</comment>
<dbReference type="InterPro" id="IPR011545">
    <property type="entry name" value="DEAD/DEAH_box_helicase_dom"/>
</dbReference>
<dbReference type="GO" id="GO:0043138">
    <property type="term" value="F:3'-5' DNA helicase activity"/>
    <property type="evidence" value="ECO:0007669"/>
    <property type="project" value="UniProtKB-EC"/>
</dbReference>